<reference evidence="2" key="1">
    <citation type="submission" date="2020-11" db="EMBL/GenBank/DDBJ databases">
        <authorList>
            <person name="Whiteford S."/>
        </authorList>
    </citation>
    <scope>NUCLEOTIDE SEQUENCE</scope>
</reference>
<evidence type="ECO:0000256" key="1">
    <source>
        <dbReference type="SAM" id="MobiDB-lite"/>
    </source>
</evidence>
<sequence length="205" mass="21392">MSAPSKQLENKPNTVDPKNAPAEIDNSQMPKTKSISGPQNPQLAINPDALHPSPPPYKQSSFINPPDARNPTVKEKASEPANPSMKKPSVPGLGAQRGITITSINPQTGNTQGVDPAAKDQAPGTQPVLKKPSAVAGLKTQDPNANQVPPPQTDAEKKIASGLAPPMAQSGQLPKMPADDALQQADNAVKPSNPGLKLPEKETPK</sequence>
<evidence type="ECO:0000313" key="2">
    <source>
        <dbReference type="EMBL" id="CAG9115667.1"/>
    </source>
</evidence>
<protein>
    <submittedName>
        <fullName evidence="2">(diamondback moth) hypothetical protein</fullName>
    </submittedName>
</protein>
<gene>
    <name evidence="2" type="ORF">PLXY2_LOCUS5660</name>
</gene>
<evidence type="ECO:0000313" key="3">
    <source>
        <dbReference type="Proteomes" id="UP000653454"/>
    </source>
</evidence>
<comment type="caution">
    <text evidence="2">The sequence shown here is derived from an EMBL/GenBank/DDBJ whole genome shotgun (WGS) entry which is preliminary data.</text>
</comment>
<dbReference type="EMBL" id="CAJHNJ030000017">
    <property type="protein sequence ID" value="CAG9115667.1"/>
    <property type="molecule type" value="Genomic_DNA"/>
</dbReference>
<keyword evidence="3" id="KW-1185">Reference proteome</keyword>
<feature type="compositionally biased region" description="Polar residues" evidence="1">
    <location>
        <begin position="1"/>
        <end position="13"/>
    </location>
</feature>
<proteinExistence type="predicted"/>
<feature type="region of interest" description="Disordered" evidence="1">
    <location>
        <begin position="1"/>
        <end position="205"/>
    </location>
</feature>
<feature type="compositionally biased region" description="Polar residues" evidence="1">
    <location>
        <begin position="99"/>
        <end position="113"/>
    </location>
</feature>
<accession>A0A8S4EL96</accession>
<organism evidence="2 3">
    <name type="scientific">Plutella xylostella</name>
    <name type="common">Diamondback moth</name>
    <name type="synonym">Plutella maculipennis</name>
    <dbReference type="NCBI Taxonomy" id="51655"/>
    <lineage>
        <taxon>Eukaryota</taxon>
        <taxon>Metazoa</taxon>
        <taxon>Ecdysozoa</taxon>
        <taxon>Arthropoda</taxon>
        <taxon>Hexapoda</taxon>
        <taxon>Insecta</taxon>
        <taxon>Pterygota</taxon>
        <taxon>Neoptera</taxon>
        <taxon>Endopterygota</taxon>
        <taxon>Lepidoptera</taxon>
        <taxon>Glossata</taxon>
        <taxon>Ditrysia</taxon>
        <taxon>Yponomeutoidea</taxon>
        <taxon>Plutellidae</taxon>
        <taxon>Plutella</taxon>
    </lineage>
</organism>
<name>A0A8S4EL96_PLUXY</name>
<dbReference type="AlphaFoldDB" id="A0A8S4EL96"/>
<feature type="compositionally biased region" description="Polar residues" evidence="1">
    <location>
        <begin position="25"/>
        <end position="43"/>
    </location>
</feature>
<dbReference type="Proteomes" id="UP000653454">
    <property type="component" value="Unassembled WGS sequence"/>
</dbReference>